<dbReference type="SUPFAM" id="SSF102198">
    <property type="entry name" value="Putative cyclase"/>
    <property type="match status" value="1"/>
</dbReference>
<keyword evidence="2" id="KW-1185">Reference proteome</keyword>
<dbReference type="Proteomes" id="UP001596547">
    <property type="component" value="Unassembled WGS sequence"/>
</dbReference>
<dbReference type="PANTHER" id="PTHR31118">
    <property type="entry name" value="CYCLASE-LIKE PROTEIN 2"/>
    <property type="match status" value="1"/>
</dbReference>
<dbReference type="EC" id="3.5.-.-" evidence="1"/>
<dbReference type="InterPro" id="IPR037175">
    <property type="entry name" value="KFase_sf"/>
</dbReference>
<dbReference type="EMBL" id="JBHTBF010000002">
    <property type="protein sequence ID" value="MFC7316654.1"/>
    <property type="molecule type" value="Genomic_DNA"/>
</dbReference>
<proteinExistence type="predicted"/>
<evidence type="ECO:0000313" key="1">
    <source>
        <dbReference type="EMBL" id="MFC7316654.1"/>
    </source>
</evidence>
<dbReference type="AlphaFoldDB" id="A0ABD6A7U3"/>
<dbReference type="Gene3D" id="3.50.30.50">
    <property type="entry name" value="Putative cyclase"/>
    <property type="match status" value="1"/>
</dbReference>
<dbReference type="InterPro" id="IPR007325">
    <property type="entry name" value="KFase/CYL"/>
</dbReference>
<evidence type="ECO:0000313" key="2">
    <source>
        <dbReference type="Proteomes" id="UP001596547"/>
    </source>
</evidence>
<dbReference type="RefSeq" id="WP_276304083.1">
    <property type="nucleotide sequence ID" value="NZ_CP119992.1"/>
</dbReference>
<dbReference type="Pfam" id="PF04199">
    <property type="entry name" value="Cyclase"/>
    <property type="match status" value="1"/>
</dbReference>
<reference evidence="1 2" key="1">
    <citation type="journal article" date="2019" name="Int. J. Syst. Evol. Microbiol.">
        <title>The Global Catalogue of Microorganisms (GCM) 10K type strain sequencing project: providing services to taxonomists for standard genome sequencing and annotation.</title>
        <authorList>
            <consortium name="The Broad Institute Genomics Platform"/>
            <consortium name="The Broad Institute Genome Sequencing Center for Infectious Disease"/>
            <person name="Wu L."/>
            <person name="Ma J."/>
        </authorList>
    </citation>
    <scope>NUCLEOTIDE SEQUENCE [LARGE SCALE GENOMIC DNA]</scope>
    <source>
        <strain evidence="1 2">PSR21</strain>
    </source>
</reference>
<organism evidence="1 2">
    <name type="scientific">Halomarina halobia</name>
    <dbReference type="NCBI Taxonomy" id="3033386"/>
    <lineage>
        <taxon>Archaea</taxon>
        <taxon>Methanobacteriati</taxon>
        <taxon>Methanobacteriota</taxon>
        <taxon>Stenosarchaea group</taxon>
        <taxon>Halobacteria</taxon>
        <taxon>Halobacteriales</taxon>
        <taxon>Natronomonadaceae</taxon>
        <taxon>Halomarina</taxon>
    </lineage>
</organism>
<dbReference type="GO" id="GO:0016787">
    <property type="term" value="F:hydrolase activity"/>
    <property type="evidence" value="ECO:0007669"/>
    <property type="project" value="UniProtKB-KW"/>
</dbReference>
<protein>
    <submittedName>
        <fullName evidence="1">Cyclase family protein</fullName>
        <ecNumber evidence="1">3.5.-.-</ecNumber>
    </submittedName>
</protein>
<dbReference type="PANTHER" id="PTHR31118:SF32">
    <property type="entry name" value="KYNURENINE FORMAMIDASE"/>
    <property type="match status" value="1"/>
</dbReference>
<name>A0ABD6A7U3_9EURY</name>
<sequence>MYDLTHPIESGMPTYPGDPIVESWPNATIGADGYRVTAFGMSTHTGTHIDAPRHIEPEGRALSAYPVDRFRFDARLVDCAVGPKESIEEGCVPDTDADLLLFHTGWSDYWGEDVYYDYPHLSPSAAERCAELGCDVGIDTPSVDPMGADLLAHHELFRADHLIIENLTNLGALPERVTVYALPLPLAGADGAPARVVAHE</sequence>
<comment type="caution">
    <text evidence="1">The sequence shown here is derived from an EMBL/GenBank/DDBJ whole genome shotgun (WGS) entry which is preliminary data.</text>
</comment>
<dbReference type="GeneID" id="79316701"/>
<keyword evidence="1" id="KW-0378">Hydrolase</keyword>
<accession>A0ABD6A7U3</accession>
<gene>
    <name evidence="1" type="ORF">ACFQPE_07565</name>
</gene>